<evidence type="ECO:0000313" key="5">
    <source>
        <dbReference type="Proteomes" id="UP001467690"/>
    </source>
</evidence>
<keyword evidence="5" id="KW-1185">Reference proteome</keyword>
<dbReference type="InterPro" id="IPR029062">
    <property type="entry name" value="Class_I_gatase-like"/>
</dbReference>
<reference evidence="4 5" key="1">
    <citation type="submission" date="2024-06" db="EMBL/GenBank/DDBJ databases">
        <authorList>
            <person name="Chen R.Y."/>
        </authorList>
    </citation>
    <scope>NUCLEOTIDE SEQUENCE [LARGE SCALE GENOMIC DNA]</scope>
    <source>
        <strain evidence="4 5">D2</strain>
    </source>
</reference>
<dbReference type="GO" id="GO:0008899">
    <property type="term" value="F:homoserine O-succinyltransferase activity"/>
    <property type="evidence" value="ECO:0007669"/>
    <property type="project" value="UniProtKB-EC"/>
</dbReference>
<evidence type="ECO:0000256" key="3">
    <source>
        <dbReference type="ARBA" id="ARBA00023315"/>
    </source>
</evidence>
<dbReference type="PIRSF" id="PIRSF000450">
    <property type="entry name" value="H_ser_succinyltr"/>
    <property type="match status" value="1"/>
</dbReference>
<dbReference type="SUPFAM" id="SSF52317">
    <property type="entry name" value="Class I glutamine amidotransferase-like"/>
    <property type="match status" value="1"/>
</dbReference>
<evidence type="ECO:0000256" key="2">
    <source>
        <dbReference type="ARBA" id="ARBA00022679"/>
    </source>
</evidence>
<dbReference type="PANTHER" id="PTHR20919:SF0">
    <property type="entry name" value="HOMOSERINE O-SUCCINYLTRANSFERASE"/>
    <property type="match status" value="1"/>
</dbReference>
<dbReference type="Gene3D" id="3.40.50.880">
    <property type="match status" value="1"/>
</dbReference>
<dbReference type="InterPro" id="IPR033752">
    <property type="entry name" value="MetA_family"/>
</dbReference>
<keyword evidence="2 4" id="KW-0808">Transferase</keyword>
<gene>
    <name evidence="4" type="ORF">ABS311_19555</name>
</gene>
<dbReference type="PANTHER" id="PTHR20919">
    <property type="entry name" value="HOMOSERINE O-SUCCINYLTRANSFERASE"/>
    <property type="match status" value="1"/>
</dbReference>
<dbReference type="EMBL" id="JBELOE010000281">
    <property type="protein sequence ID" value="MER2494077.1"/>
    <property type="molecule type" value="Genomic_DNA"/>
</dbReference>
<dbReference type="Pfam" id="PF04204">
    <property type="entry name" value="HTS"/>
    <property type="match status" value="1"/>
</dbReference>
<keyword evidence="3 4" id="KW-0012">Acyltransferase</keyword>
<name>A0ABV1RN38_9ALTE</name>
<dbReference type="Proteomes" id="UP001467690">
    <property type="component" value="Unassembled WGS sequence"/>
</dbReference>
<comment type="caution">
    <text evidence="4">The sequence shown here is derived from an EMBL/GenBank/DDBJ whole genome shotgun (WGS) entry which is preliminary data.</text>
</comment>
<sequence>MCLRLGVINLMPNPECYQQELLALFGQLDIKVNCRWIRLTDKSYQSANSSLSDYSFFSSIKLAELDAVIVTGAPVELLPFEEVVYWQELITIVQQLMQRQIPVLGLCWGAMALAKLIGVDKKQHSSKIFGVYPLIATNNAINNATSITTNIATNISANTSSTFGYNPFSTYASFSQQDLELLINKGDVLPIYQSPQLGTTHFATRNGLLTMCLSHPEYTSQRLQQEWVRDQARNDVDPPVGLTASITNKTADKTADSSYWLADSINIFTDWFARVRELNHQALPPKALQFES</sequence>
<dbReference type="RefSeq" id="WP_350403107.1">
    <property type="nucleotide sequence ID" value="NZ_JBELOE010000281.1"/>
</dbReference>
<organism evidence="4 5">
    <name type="scientific">Catenovulum sediminis</name>
    <dbReference type="NCBI Taxonomy" id="1740262"/>
    <lineage>
        <taxon>Bacteria</taxon>
        <taxon>Pseudomonadati</taxon>
        <taxon>Pseudomonadota</taxon>
        <taxon>Gammaproteobacteria</taxon>
        <taxon>Alteromonadales</taxon>
        <taxon>Alteromonadaceae</taxon>
        <taxon>Catenovulum</taxon>
    </lineage>
</organism>
<evidence type="ECO:0000313" key="4">
    <source>
        <dbReference type="EMBL" id="MER2494077.1"/>
    </source>
</evidence>
<proteinExistence type="predicted"/>
<dbReference type="EC" id="2.3.1.46" evidence="4"/>
<protein>
    <submittedName>
        <fullName evidence="4">Homoserine O-succinyltransferase</fullName>
        <ecNumber evidence="4">2.3.1.46</ecNumber>
    </submittedName>
</protein>
<evidence type="ECO:0000256" key="1">
    <source>
        <dbReference type="ARBA" id="ARBA00022605"/>
    </source>
</evidence>
<keyword evidence="1" id="KW-0028">Amino-acid biosynthesis</keyword>
<accession>A0ABV1RN38</accession>